<organism evidence="1">
    <name type="scientific">marine sediment metagenome</name>
    <dbReference type="NCBI Taxonomy" id="412755"/>
    <lineage>
        <taxon>unclassified sequences</taxon>
        <taxon>metagenomes</taxon>
        <taxon>ecological metagenomes</taxon>
    </lineage>
</organism>
<name>A0A0F9RXB0_9ZZZZ</name>
<protein>
    <submittedName>
        <fullName evidence="1">Uncharacterized protein</fullName>
    </submittedName>
</protein>
<reference evidence="1" key="1">
    <citation type="journal article" date="2015" name="Nature">
        <title>Complex archaea that bridge the gap between prokaryotes and eukaryotes.</title>
        <authorList>
            <person name="Spang A."/>
            <person name="Saw J.H."/>
            <person name="Jorgensen S.L."/>
            <person name="Zaremba-Niedzwiedzka K."/>
            <person name="Martijn J."/>
            <person name="Lind A.E."/>
            <person name="van Eijk R."/>
            <person name="Schleper C."/>
            <person name="Guy L."/>
            <person name="Ettema T.J."/>
        </authorList>
    </citation>
    <scope>NUCLEOTIDE SEQUENCE</scope>
</reference>
<dbReference type="EMBL" id="LAZR01000725">
    <property type="protein sequence ID" value="KKN59469.1"/>
    <property type="molecule type" value="Genomic_DNA"/>
</dbReference>
<dbReference type="AlphaFoldDB" id="A0A0F9RXB0"/>
<evidence type="ECO:0000313" key="1">
    <source>
        <dbReference type="EMBL" id="KKN59469.1"/>
    </source>
</evidence>
<proteinExistence type="predicted"/>
<comment type="caution">
    <text evidence="1">The sequence shown here is derived from an EMBL/GenBank/DDBJ whole genome shotgun (WGS) entry which is preliminary data.</text>
</comment>
<gene>
    <name evidence="1" type="ORF">LCGC14_0541810</name>
</gene>
<sequence>MKEEVKVIVFKRQGRILYFIRGNWSAVHFVPTIHFKEYCSFRKNVPVLCKIYNTIQESFKNVANGS</sequence>
<accession>A0A0F9RXB0</accession>